<comment type="caution">
    <text evidence="2">The sequence shown here is derived from an EMBL/GenBank/DDBJ whole genome shotgun (WGS) entry which is preliminary data.</text>
</comment>
<evidence type="ECO:0000256" key="1">
    <source>
        <dbReference type="SAM" id="Phobius"/>
    </source>
</evidence>
<keyword evidence="1" id="KW-1133">Transmembrane helix</keyword>
<dbReference type="EMBL" id="JBFRHK010000004">
    <property type="protein sequence ID" value="MEX3745149.1"/>
    <property type="molecule type" value="Genomic_DNA"/>
</dbReference>
<dbReference type="Pfam" id="PF10067">
    <property type="entry name" value="DUF2306"/>
    <property type="match status" value="1"/>
</dbReference>
<keyword evidence="1" id="KW-0812">Transmembrane</keyword>
<sequence>MTESSKIKMFFKWSMFVLGISIVIYAIIQYGIIGLVDSGFYYVKVYYYQEKLSSIWDMMILIHIIGSSIPLLIGPFLFVKKIRRDKLAVHRIMGYAYVGGILIGGISGFYTAFYSTGGVVSHIGFILLSILWIYSGLMVTNYAIKGENYFHRAWAIRSYSLTFVAVTLRLWLGLFALIFGGEAYVSYYVVIAWLCWVPNLIIAWIYTAPIIKKGMWNREKNGLNPL</sequence>
<feature type="transmembrane region" description="Helical" evidence="1">
    <location>
        <begin position="12"/>
        <end position="35"/>
    </location>
</feature>
<organism evidence="2 3">
    <name type="scientific">Lysinibacillus xylanilyticus</name>
    <dbReference type="NCBI Taxonomy" id="582475"/>
    <lineage>
        <taxon>Bacteria</taxon>
        <taxon>Bacillati</taxon>
        <taxon>Bacillota</taxon>
        <taxon>Bacilli</taxon>
        <taxon>Bacillales</taxon>
        <taxon>Bacillaceae</taxon>
        <taxon>Lysinibacillus</taxon>
    </lineage>
</organism>
<feature type="transmembrane region" description="Helical" evidence="1">
    <location>
        <begin position="92"/>
        <end position="113"/>
    </location>
</feature>
<feature type="transmembrane region" description="Helical" evidence="1">
    <location>
        <begin position="119"/>
        <end position="144"/>
    </location>
</feature>
<feature type="transmembrane region" description="Helical" evidence="1">
    <location>
        <begin position="185"/>
        <end position="206"/>
    </location>
</feature>
<name>A0ABV3VWB2_9BACI</name>
<evidence type="ECO:0000313" key="3">
    <source>
        <dbReference type="Proteomes" id="UP001558534"/>
    </source>
</evidence>
<reference evidence="2 3" key="1">
    <citation type="submission" date="2024-07" db="EMBL/GenBank/DDBJ databases">
        <title>Characterization of a bacterium isolated from hydrolysated instant sea cucumber by whole-genome sequencing and metabolomics.</title>
        <authorList>
            <person name="Luo X."/>
            <person name="Zhang Z."/>
            <person name="Zheng Z."/>
            <person name="Zhang W."/>
            <person name="Ming T."/>
            <person name="Jiao L."/>
            <person name="Su X."/>
            <person name="Kong F."/>
            <person name="Xu J."/>
        </authorList>
    </citation>
    <scope>NUCLEOTIDE SEQUENCE [LARGE SCALE GENOMIC DNA]</scope>
    <source>
        <strain evidence="2 3">XL-2024</strain>
    </source>
</reference>
<keyword evidence="3" id="KW-1185">Reference proteome</keyword>
<feature type="transmembrane region" description="Helical" evidence="1">
    <location>
        <begin position="55"/>
        <end position="80"/>
    </location>
</feature>
<dbReference type="RefSeq" id="WP_368636060.1">
    <property type="nucleotide sequence ID" value="NZ_JBFRHK010000004.1"/>
</dbReference>
<proteinExistence type="predicted"/>
<protein>
    <submittedName>
        <fullName evidence="2">DUF2306 domain-containing protein</fullName>
    </submittedName>
</protein>
<keyword evidence="1" id="KW-0472">Membrane</keyword>
<feature type="transmembrane region" description="Helical" evidence="1">
    <location>
        <begin position="156"/>
        <end position="179"/>
    </location>
</feature>
<dbReference type="InterPro" id="IPR018750">
    <property type="entry name" value="DUF2306_membrane"/>
</dbReference>
<dbReference type="Proteomes" id="UP001558534">
    <property type="component" value="Unassembled WGS sequence"/>
</dbReference>
<gene>
    <name evidence="2" type="ORF">AB1300_08365</name>
</gene>
<accession>A0ABV3VWB2</accession>
<evidence type="ECO:0000313" key="2">
    <source>
        <dbReference type="EMBL" id="MEX3745149.1"/>
    </source>
</evidence>